<dbReference type="KEGG" id="sla:SERLADRAFT_414696"/>
<dbReference type="HOGENOM" id="CLU_006586_10_6_1"/>
<dbReference type="AlphaFoldDB" id="F8NRT5"/>
<feature type="domain" description="Carboxylesterase type B" evidence="4">
    <location>
        <begin position="25"/>
        <end position="475"/>
    </location>
</feature>
<keyword evidence="3" id="KW-0732">Signal</keyword>
<evidence type="ECO:0000256" key="2">
    <source>
        <dbReference type="ARBA" id="ARBA00022801"/>
    </source>
</evidence>
<dbReference type="OrthoDB" id="408631at2759"/>
<dbReference type="RefSeq" id="XP_007316994.1">
    <property type="nucleotide sequence ID" value="XM_007316932.1"/>
</dbReference>
<dbReference type="Proteomes" id="UP000008064">
    <property type="component" value="Unassembled WGS sequence"/>
</dbReference>
<dbReference type="EC" id="3.1.1.-" evidence="3"/>
<accession>F8NRT5</accession>
<evidence type="ECO:0000256" key="3">
    <source>
        <dbReference type="RuleBase" id="RU361235"/>
    </source>
</evidence>
<dbReference type="PROSITE" id="PS00122">
    <property type="entry name" value="CARBOXYLESTERASE_B_1"/>
    <property type="match status" value="1"/>
</dbReference>
<dbReference type="InterPro" id="IPR050309">
    <property type="entry name" value="Type-B_Carboxylest/Lipase"/>
</dbReference>
<dbReference type="Pfam" id="PF00135">
    <property type="entry name" value="COesterase"/>
    <property type="match status" value="1"/>
</dbReference>
<keyword evidence="2 3" id="KW-0378">Hydrolase</keyword>
<dbReference type="SUPFAM" id="SSF53474">
    <property type="entry name" value="alpha/beta-Hydrolases"/>
    <property type="match status" value="1"/>
</dbReference>
<dbReference type="ESTHER" id="serl9-f8nrt5">
    <property type="family name" value="Fungal_carboxylesterase_lipase"/>
</dbReference>
<dbReference type="GO" id="GO:0016787">
    <property type="term" value="F:hydrolase activity"/>
    <property type="evidence" value="ECO:0007669"/>
    <property type="project" value="UniProtKB-KW"/>
</dbReference>
<evidence type="ECO:0000313" key="6">
    <source>
        <dbReference type="Proteomes" id="UP000008064"/>
    </source>
</evidence>
<dbReference type="PANTHER" id="PTHR11559">
    <property type="entry name" value="CARBOXYLESTERASE"/>
    <property type="match status" value="1"/>
</dbReference>
<comment type="similarity">
    <text evidence="1 3">Belongs to the type-B carboxylesterase/lipase family.</text>
</comment>
<evidence type="ECO:0000256" key="1">
    <source>
        <dbReference type="ARBA" id="ARBA00005964"/>
    </source>
</evidence>
<dbReference type="InterPro" id="IPR002018">
    <property type="entry name" value="CarbesteraseB"/>
</dbReference>
<dbReference type="EMBL" id="GL945432">
    <property type="protein sequence ID" value="EGO26821.1"/>
    <property type="molecule type" value="Genomic_DNA"/>
</dbReference>
<organism evidence="6">
    <name type="scientific">Serpula lacrymans var. lacrymans (strain S7.9)</name>
    <name type="common">Dry rot fungus</name>
    <dbReference type="NCBI Taxonomy" id="578457"/>
    <lineage>
        <taxon>Eukaryota</taxon>
        <taxon>Fungi</taxon>
        <taxon>Dikarya</taxon>
        <taxon>Basidiomycota</taxon>
        <taxon>Agaricomycotina</taxon>
        <taxon>Agaricomycetes</taxon>
        <taxon>Agaricomycetidae</taxon>
        <taxon>Boletales</taxon>
        <taxon>Coniophorineae</taxon>
        <taxon>Serpulaceae</taxon>
        <taxon>Serpula</taxon>
    </lineage>
</organism>
<dbReference type="InterPro" id="IPR019819">
    <property type="entry name" value="Carboxylesterase_B_CS"/>
</dbReference>
<reference evidence="6" key="1">
    <citation type="journal article" date="2011" name="Science">
        <title>The plant cell wall-decomposing machinery underlies the functional diversity of forest fungi.</title>
        <authorList>
            <person name="Eastwood D.C."/>
            <person name="Floudas D."/>
            <person name="Binder M."/>
            <person name="Majcherczyk A."/>
            <person name="Schneider P."/>
            <person name="Aerts A."/>
            <person name="Asiegbu F.O."/>
            <person name="Baker S.E."/>
            <person name="Barry K."/>
            <person name="Bendiksby M."/>
            <person name="Blumentritt M."/>
            <person name="Coutinho P.M."/>
            <person name="Cullen D."/>
            <person name="de Vries R.P."/>
            <person name="Gathman A."/>
            <person name="Goodell B."/>
            <person name="Henrissat B."/>
            <person name="Ihrmark K."/>
            <person name="Kauserud H."/>
            <person name="Kohler A."/>
            <person name="LaButti K."/>
            <person name="Lapidus A."/>
            <person name="Lavin J.L."/>
            <person name="Lee Y.-H."/>
            <person name="Lindquist E."/>
            <person name="Lilly W."/>
            <person name="Lucas S."/>
            <person name="Morin E."/>
            <person name="Murat C."/>
            <person name="Oguiza J.A."/>
            <person name="Park J."/>
            <person name="Pisabarro A.G."/>
            <person name="Riley R."/>
            <person name="Rosling A."/>
            <person name="Salamov A."/>
            <person name="Schmidt O."/>
            <person name="Schmutz J."/>
            <person name="Skrede I."/>
            <person name="Stenlid J."/>
            <person name="Wiebenga A."/>
            <person name="Xie X."/>
            <person name="Kuees U."/>
            <person name="Hibbett D.S."/>
            <person name="Hoffmeister D."/>
            <person name="Hoegberg N."/>
            <person name="Martin F."/>
            <person name="Grigoriev I.V."/>
            <person name="Watkinson S.C."/>
        </authorList>
    </citation>
    <scope>NUCLEOTIDE SEQUENCE [LARGE SCALE GENOMIC DNA]</scope>
    <source>
        <strain evidence="6">S7.9</strain>
    </source>
</reference>
<dbReference type="InterPro" id="IPR029058">
    <property type="entry name" value="AB_hydrolase_fold"/>
</dbReference>
<dbReference type="InterPro" id="IPR019826">
    <property type="entry name" value="Carboxylesterase_B_AS"/>
</dbReference>
<proteinExistence type="inferred from homology"/>
<feature type="chain" id="PRO_5005130427" description="Carboxylic ester hydrolase" evidence="3">
    <location>
        <begin position="18"/>
        <end position="570"/>
    </location>
</feature>
<evidence type="ECO:0000259" key="4">
    <source>
        <dbReference type="Pfam" id="PF00135"/>
    </source>
</evidence>
<dbReference type="GeneID" id="18813304"/>
<sequence length="570" mass="61688">MALSALSLIAFATSIWAANLTSPTPPTVTLDYGSFQGFSSVPGTESFLGMPYAQPPIGNLRFNHPIHPLPFNGTKQATAFGNSCPQQPYLGPNSSLPDNPGLSGVELYLGEFQPQPRVNASEDCLFINVVRPAGVTQDSNLPVIVWLYGGAFESGDSSSTNGTDIVGRSLDLKTPVIQVSLNYRMNAFGFLAGKEVKAAGVGNIGLYDQRLALEWIQKYVARFGGDPSKVIVWGQSSGSISALAQMVAFDGQLDGLFAGAVMESGTATPIGDISYGQTNYDIIVAAANCTSAEDTLGCLRAAPYEAILDGVLATAPLLSYQSLDTSWHPMVDGVILKRSIRQSLAAGTYARVPVIASDVDDEGTLFSLYSFNVTTDQDFLDYLSSTFLAGAEQYQIDLVGWFYPADPAEGSPFQTGSNDTLGPQYKRIAAFQGDFYFQVPRRYTLSHLSKTQNVWSYIWKRYKYVPGIGSFHESDLGEYYKLTNSSDFVGVDALVNFAYHLDPNVPAGGQAKGAATSVLSGITWPRYRPEFGSAGKVLSFWDPNVLNVTRDDFRTGAMDYLDWIQDEMGL</sequence>
<evidence type="ECO:0000313" key="5">
    <source>
        <dbReference type="EMBL" id="EGO26821.1"/>
    </source>
</evidence>
<dbReference type="Gene3D" id="3.40.50.1820">
    <property type="entry name" value="alpha/beta hydrolase"/>
    <property type="match status" value="1"/>
</dbReference>
<gene>
    <name evidence="5" type="ORF">SERLADRAFT_414696</name>
</gene>
<name>F8NRT5_SERL9</name>
<protein>
    <recommendedName>
        <fullName evidence="3">Carboxylic ester hydrolase</fullName>
        <ecNumber evidence="3">3.1.1.-</ecNumber>
    </recommendedName>
</protein>
<feature type="signal peptide" evidence="3">
    <location>
        <begin position="1"/>
        <end position="17"/>
    </location>
</feature>
<dbReference type="PROSITE" id="PS00941">
    <property type="entry name" value="CARBOXYLESTERASE_B_2"/>
    <property type="match status" value="1"/>
</dbReference>